<gene>
    <name evidence="1" type="ORF">F2Q68_00031550</name>
</gene>
<evidence type="ECO:0000313" key="2">
    <source>
        <dbReference type="Proteomes" id="UP000712281"/>
    </source>
</evidence>
<dbReference type="Proteomes" id="UP000712281">
    <property type="component" value="Unassembled WGS sequence"/>
</dbReference>
<dbReference type="EMBL" id="QGKW02002005">
    <property type="protein sequence ID" value="KAF2542358.1"/>
    <property type="molecule type" value="Genomic_DNA"/>
</dbReference>
<sequence>MRHRRKARKRSHDRYLATELEPSLVALSLRSERACVPFGRYVATELFRNVDMTRIHAFSSTLRCFGVNTSNIFGFPSMPISGYESLAQLLPRRYQTSHKLLMYQKQLLLL</sequence>
<comment type="caution">
    <text evidence="1">The sequence shown here is derived from an EMBL/GenBank/DDBJ whole genome shotgun (WGS) entry which is preliminary data.</text>
</comment>
<proteinExistence type="predicted"/>
<name>A0A8S9GD45_BRACR</name>
<reference evidence="1" key="1">
    <citation type="submission" date="2019-12" db="EMBL/GenBank/DDBJ databases">
        <title>Genome sequencing and annotation of Brassica cretica.</title>
        <authorList>
            <person name="Studholme D.J."/>
            <person name="Sarris P.F."/>
        </authorList>
    </citation>
    <scope>NUCLEOTIDE SEQUENCE</scope>
    <source>
        <strain evidence="1">PFS-001/15</strain>
        <tissue evidence="1">Leaf</tissue>
    </source>
</reference>
<organism evidence="1 2">
    <name type="scientific">Brassica cretica</name>
    <name type="common">Mustard</name>
    <dbReference type="NCBI Taxonomy" id="69181"/>
    <lineage>
        <taxon>Eukaryota</taxon>
        <taxon>Viridiplantae</taxon>
        <taxon>Streptophyta</taxon>
        <taxon>Embryophyta</taxon>
        <taxon>Tracheophyta</taxon>
        <taxon>Spermatophyta</taxon>
        <taxon>Magnoliopsida</taxon>
        <taxon>eudicotyledons</taxon>
        <taxon>Gunneridae</taxon>
        <taxon>Pentapetalae</taxon>
        <taxon>rosids</taxon>
        <taxon>malvids</taxon>
        <taxon>Brassicales</taxon>
        <taxon>Brassicaceae</taxon>
        <taxon>Brassiceae</taxon>
        <taxon>Brassica</taxon>
    </lineage>
</organism>
<evidence type="ECO:0000313" key="1">
    <source>
        <dbReference type="EMBL" id="KAF2542358.1"/>
    </source>
</evidence>
<protein>
    <submittedName>
        <fullName evidence="1">Uncharacterized protein</fullName>
    </submittedName>
</protein>
<accession>A0A8S9GD45</accession>
<dbReference type="AlphaFoldDB" id="A0A8S9GD45"/>